<dbReference type="InterPro" id="IPR014942">
    <property type="entry name" value="AbiEii"/>
</dbReference>
<dbReference type="Pfam" id="PF08843">
    <property type="entry name" value="AbiEii"/>
    <property type="match status" value="1"/>
</dbReference>
<keyword evidence="2" id="KW-1185">Reference proteome</keyword>
<accession>A0ABP7FAX5</accession>
<evidence type="ECO:0000313" key="1">
    <source>
        <dbReference type="EMBL" id="GAA3734624.1"/>
    </source>
</evidence>
<proteinExistence type="predicted"/>
<organism evidence="1 2">
    <name type="scientific">Streptomyces tremellae</name>
    <dbReference type="NCBI Taxonomy" id="1124239"/>
    <lineage>
        <taxon>Bacteria</taxon>
        <taxon>Bacillati</taxon>
        <taxon>Actinomycetota</taxon>
        <taxon>Actinomycetes</taxon>
        <taxon>Kitasatosporales</taxon>
        <taxon>Streptomycetaceae</taxon>
        <taxon>Streptomyces</taxon>
    </lineage>
</organism>
<reference evidence="2" key="1">
    <citation type="journal article" date="2019" name="Int. J. Syst. Evol. Microbiol.">
        <title>The Global Catalogue of Microorganisms (GCM) 10K type strain sequencing project: providing services to taxonomists for standard genome sequencing and annotation.</title>
        <authorList>
            <consortium name="The Broad Institute Genomics Platform"/>
            <consortium name="The Broad Institute Genome Sequencing Center for Infectious Disease"/>
            <person name="Wu L."/>
            <person name="Ma J."/>
        </authorList>
    </citation>
    <scope>NUCLEOTIDE SEQUENCE [LARGE SCALE GENOMIC DNA]</scope>
    <source>
        <strain evidence="2">JCM 30846</strain>
    </source>
</reference>
<protein>
    <recommendedName>
        <fullName evidence="3">Nucleotidyl transferase AbiEii/AbiGii toxin family protein</fullName>
    </recommendedName>
</protein>
<evidence type="ECO:0008006" key="3">
    <source>
        <dbReference type="Google" id="ProtNLM"/>
    </source>
</evidence>
<dbReference type="RefSeq" id="WP_345647834.1">
    <property type="nucleotide sequence ID" value="NZ_BAABEP010000022.1"/>
</dbReference>
<evidence type="ECO:0000313" key="2">
    <source>
        <dbReference type="Proteomes" id="UP001499884"/>
    </source>
</evidence>
<sequence>MREYKDAAALRRALEARLKRQSDEDGTDLGRLRRRAVFDRLAARLSADPEGEWILKGGAALEFRLRDRARATKDLDLATRGADFNGNTVRDALLDALGEDPDGDWFTFRVASPMALAADTGGRPAWRFSVEARLAGKPFAGVRLDVAARGEEVAATEPLPLLGVLEFAGIPARAIEAVDRRQHFAEKLHAFTRDYGDRPNTRVKDLADLILLIETGLLPNHELHDVVRHVFTVRATHPLPYPLPDPPPLWRDTYPPLAGGLTETAPSLDAALDVLRTFWAKAVADTTETEL</sequence>
<dbReference type="Proteomes" id="UP001499884">
    <property type="component" value="Unassembled WGS sequence"/>
</dbReference>
<name>A0ABP7FAX5_9ACTN</name>
<dbReference type="EMBL" id="BAABEP010000022">
    <property type="protein sequence ID" value="GAA3734624.1"/>
    <property type="molecule type" value="Genomic_DNA"/>
</dbReference>
<gene>
    <name evidence="1" type="ORF">GCM10023082_34850</name>
</gene>
<comment type="caution">
    <text evidence="1">The sequence shown here is derived from an EMBL/GenBank/DDBJ whole genome shotgun (WGS) entry which is preliminary data.</text>
</comment>